<keyword evidence="5" id="KW-1185">Reference proteome</keyword>
<evidence type="ECO:0000313" key="5">
    <source>
        <dbReference type="Proteomes" id="UP001500889"/>
    </source>
</evidence>
<reference evidence="4 5" key="1">
    <citation type="submission" date="2024-02" db="EMBL/GenBank/DDBJ databases">
        <title>A chromosome-level genome assembly of Drosophila madeirensis, a fruit fly species endemic to Madeira island.</title>
        <authorList>
            <person name="Tomihara K."/>
            <person name="Llopart A."/>
            <person name="Yamamoto D."/>
        </authorList>
    </citation>
    <scope>NUCLEOTIDE SEQUENCE [LARGE SCALE GENOMIC DNA]</scope>
    <source>
        <strain evidence="4 5">RF1</strain>
    </source>
</reference>
<dbReference type="PROSITE" id="PS51257">
    <property type="entry name" value="PROKAR_LIPOPROTEIN"/>
    <property type="match status" value="1"/>
</dbReference>
<organism evidence="4 5">
    <name type="scientific">Drosophila madeirensis</name>
    <name type="common">Fruit fly</name>
    <dbReference type="NCBI Taxonomy" id="30013"/>
    <lineage>
        <taxon>Eukaryota</taxon>
        <taxon>Metazoa</taxon>
        <taxon>Ecdysozoa</taxon>
        <taxon>Arthropoda</taxon>
        <taxon>Hexapoda</taxon>
        <taxon>Insecta</taxon>
        <taxon>Pterygota</taxon>
        <taxon>Neoptera</taxon>
        <taxon>Endopterygota</taxon>
        <taxon>Diptera</taxon>
        <taxon>Brachycera</taxon>
        <taxon>Muscomorpha</taxon>
        <taxon>Ephydroidea</taxon>
        <taxon>Drosophilidae</taxon>
        <taxon>Drosophila</taxon>
        <taxon>Sophophora</taxon>
    </lineage>
</organism>
<sequence>MKFALAFAVCLLLAASCSALLPKKPVDLASMLSHQQFAMRRMISTFDARADDSTLVNNCFDHYLDDQRDVIVNYNVKYNGCINTAQISRDILTAESASERQSLIDRTNAMCSSLTSCDEQVDGLKFFECYRDSSANSYKTMFTLNSDSNLDFNRISASYSVIETDLTDCVDTARNDYAHDMDACDESLTVCLAGGVVTDAPSTAAPVTDAPSTAAPVTDGPTTAAPVTDGPTTAAPVTDAPSTAAPVTEAPSTAAPVTDAPSTAAPITEAPSTAAPVTDAPSTAAPITEAPSTAAPVTDAPSTAAPITEAPSTAAPVTDAPSTAAPVTEAPSTAAPVTDAPSTAAPITEAPSTAAPITEAPSTAAPVTEGPTTAAAINTEAPTNAPTNAPVTEESPNAPEEDLDRVLPKAHRGNWRLFRRFF</sequence>
<dbReference type="InterPro" id="IPR007931">
    <property type="entry name" value="TsetseEP"/>
</dbReference>
<feature type="domain" description="Protein TsetseEP" evidence="3">
    <location>
        <begin position="57"/>
        <end position="174"/>
    </location>
</feature>
<feature type="signal peptide" evidence="2">
    <location>
        <begin position="1"/>
        <end position="19"/>
    </location>
</feature>
<dbReference type="GO" id="GO:0033234">
    <property type="term" value="P:negative regulation of protein sumoylation"/>
    <property type="evidence" value="ECO:0007669"/>
    <property type="project" value="InterPro"/>
</dbReference>
<name>A0AAU9GD73_DROMD</name>
<dbReference type="GO" id="GO:0005509">
    <property type="term" value="F:calcium ion binding"/>
    <property type="evidence" value="ECO:0007669"/>
    <property type="project" value="InterPro"/>
</dbReference>
<proteinExistence type="predicted"/>
<feature type="chain" id="PRO_5043751005" evidence="2">
    <location>
        <begin position="20"/>
        <end position="422"/>
    </location>
</feature>
<protein>
    <submittedName>
        <fullName evidence="4">Salivary glue protein Sgs-3</fullName>
    </submittedName>
</protein>
<evidence type="ECO:0000256" key="2">
    <source>
        <dbReference type="SAM" id="SignalP"/>
    </source>
</evidence>
<evidence type="ECO:0000256" key="1">
    <source>
        <dbReference type="SAM" id="MobiDB-lite"/>
    </source>
</evidence>
<gene>
    <name evidence="4" type="ORF">DMAD_04513</name>
</gene>
<evidence type="ECO:0000313" key="4">
    <source>
        <dbReference type="EMBL" id="BFG05878.1"/>
    </source>
</evidence>
<accession>A0AAU9GD73</accession>
<dbReference type="Proteomes" id="UP001500889">
    <property type="component" value="Chromosome E"/>
</dbReference>
<dbReference type="Pfam" id="PF05267">
    <property type="entry name" value="DUF725"/>
    <property type="match status" value="1"/>
</dbReference>
<dbReference type="InterPro" id="IPR043375">
    <property type="entry name" value="FSCB"/>
</dbReference>
<dbReference type="EMBL" id="AP029267">
    <property type="protein sequence ID" value="BFG05878.1"/>
    <property type="molecule type" value="Genomic_DNA"/>
</dbReference>
<keyword evidence="2" id="KW-0732">Signal</keyword>
<dbReference type="PANTHER" id="PTHR36135">
    <property type="entry name" value="FIBROUS SHEATH CABYR-BINDING PROTEIN"/>
    <property type="match status" value="1"/>
</dbReference>
<dbReference type="PANTHER" id="PTHR36135:SF1">
    <property type="entry name" value="FIBROUS SHEATH CABYR-BINDING PROTEIN"/>
    <property type="match status" value="1"/>
</dbReference>
<evidence type="ECO:0000259" key="3">
    <source>
        <dbReference type="Pfam" id="PF05267"/>
    </source>
</evidence>
<feature type="compositionally biased region" description="Polar residues" evidence="1">
    <location>
        <begin position="380"/>
        <end position="390"/>
    </location>
</feature>
<feature type="region of interest" description="Disordered" evidence="1">
    <location>
        <begin position="380"/>
        <end position="406"/>
    </location>
</feature>
<dbReference type="AlphaFoldDB" id="A0AAU9GD73"/>
<feature type="region of interest" description="Disordered" evidence="1">
    <location>
        <begin position="203"/>
        <end position="347"/>
    </location>
</feature>